<sequence>MKKLYITLCGIFLLGSMDVSAQQDPQYTQYMYNMNVVNPAYAGSKESLNIGLLYRDQWSGFDGAPKTFTFSAHSPIGEKTGLGLSAISDEIGPVRETNVYADFSYTLEFNNSGKLAFGVKAGATFHEVGLTNLQLQDGNGDLGPVDPAFSENINETYPNFGAGFLYYTDNWYLGVSVPNLLKSTHLDADPDGREYGNEELHYFATAGYVFQLSDNTKFKPSTLVKSSFESPLSFDVNANFLFYDRFEIGASYRYEDAVSGLMSIRATDWIQVGFAYDHSISDIDQPSYEAFVIFDIFFNKKTYRSPRYF</sequence>
<dbReference type="NCBIfam" id="TIGR03519">
    <property type="entry name" value="T9SS_PorP_fam"/>
    <property type="match status" value="1"/>
</dbReference>
<evidence type="ECO:0000313" key="3">
    <source>
        <dbReference type="Proteomes" id="UP000249542"/>
    </source>
</evidence>
<name>A0A2W7HVC0_9FLAO</name>
<feature type="chain" id="PRO_5016006817" evidence="1">
    <location>
        <begin position="22"/>
        <end position="309"/>
    </location>
</feature>
<dbReference type="AlphaFoldDB" id="A0A2W7HVC0"/>
<dbReference type="InterPro" id="IPR019861">
    <property type="entry name" value="PorP/SprF_Bacteroidetes"/>
</dbReference>
<reference evidence="2 3" key="1">
    <citation type="submission" date="2018-06" db="EMBL/GenBank/DDBJ databases">
        <title>Genomic Encyclopedia of Archaeal and Bacterial Type Strains, Phase II (KMG-II): from individual species to whole genera.</title>
        <authorList>
            <person name="Goeker M."/>
        </authorList>
    </citation>
    <scope>NUCLEOTIDE SEQUENCE [LARGE SCALE GENOMIC DNA]</scope>
    <source>
        <strain evidence="2 3">DSM 15361</strain>
    </source>
</reference>
<dbReference type="RefSeq" id="WP_111542166.1">
    <property type="nucleotide sequence ID" value="NZ_QKYV01000029.1"/>
</dbReference>
<evidence type="ECO:0000313" key="2">
    <source>
        <dbReference type="EMBL" id="PZW36921.1"/>
    </source>
</evidence>
<protein>
    <submittedName>
        <fullName evidence="2">Type IX secretion system PorP/SprF family membrane protein</fullName>
    </submittedName>
</protein>
<keyword evidence="3" id="KW-1185">Reference proteome</keyword>
<organism evidence="2 3">
    <name type="scientific">Mesonia algae</name>
    <dbReference type="NCBI Taxonomy" id="213248"/>
    <lineage>
        <taxon>Bacteria</taxon>
        <taxon>Pseudomonadati</taxon>
        <taxon>Bacteroidota</taxon>
        <taxon>Flavobacteriia</taxon>
        <taxon>Flavobacteriales</taxon>
        <taxon>Flavobacteriaceae</taxon>
        <taxon>Mesonia</taxon>
    </lineage>
</organism>
<accession>A0A2W7HVC0</accession>
<dbReference type="EMBL" id="QKYV01000029">
    <property type="protein sequence ID" value="PZW36921.1"/>
    <property type="molecule type" value="Genomic_DNA"/>
</dbReference>
<keyword evidence="1" id="KW-0732">Signal</keyword>
<evidence type="ECO:0000256" key="1">
    <source>
        <dbReference type="SAM" id="SignalP"/>
    </source>
</evidence>
<feature type="signal peptide" evidence="1">
    <location>
        <begin position="1"/>
        <end position="21"/>
    </location>
</feature>
<dbReference type="Pfam" id="PF11751">
    <property type="entry name" value="PorP_SprF"/>
    <property type="match status" value="1"/>
</dbReference>
<comment type="caution">
    <text evidence="2">The sequence shown here is derived from an EMBL/GenBank/DDBJ whole genome shotgun (WGS) entry which is preliminary data.</text>
</comment>
<gene>
    <name evidence="2" type="ORF">LX95_02921</name>
</gene>
<proteinExistence type="predicted"/>
<dbReference type="Proteomes" id="UP000249542">
    <property type="component" value="Unassembled WGS sequence"/>
</dbReference>